<keyword evidence="1" id="KW-0472">Membrane</keyword>
<dbReference type="EMBL" id="LZKG01000089">
    <property type="protein sequence ID" value="OBI29269.1"/>
    <property type="molecule type" value="Genomic_DNA"/>
</dbReference>
<feature type="domain" description="SHOCT" evidence="2">
    <location>
        <begin position="237"/>
        <end position="263"/>
    </location>
</feature>
<evidence type="ECO:0000313" key="3">
    <source>
        <dbReference type="EMBL" id="OBI29269.1"/>
    </source>
</evidence>
<accession>A0A1A2XU51</accession>
<comment type="caution">
    <text evidence="3">The sequence shown here is derived from an EMBL/GenBank/DDBJ whole genome shotgun (WGS) entry which is preliminary data.</text>
</comment>
<dbReference type="AlphaFoldDB" id="A0A1A2XU51"/>
<evidence type="ECO:0000313" key="4">
    <source>
        <dbReference type="Proteomes" id="UP000093943"/>
    </source>
</evidence>
<gene>
    <name evidence="3" type="ORF">A5710_22005</name>
</gene>
<keyword evidence="1" id="KW-1133">Transmembrane helix</keyword>
<dbReference type="InterPro" id="IPR018649">
    <property type="entry name" value="SHOCT"/>
</dbReference>
<protein>
    <recommendedName>
        <fullName evidence="2">SHOCT domain-containing protein</fullName>
    </recommendedName>
</protein>
<evidence type="ECO:0000256" key="1">
    <source>
        <dbReference type="SAM" id="Phobius"/>
    </source>
</evidence>
<keyword evidence="1" id="KW-0812">Transmembrane</keyword>
<dbReference type="Proteomes" id="UP000093943">
    <property type="component" value="Unassembled WGS sequence"/>
</dbReference>
<name>A0A1A2XU51_MYCSD</name>
<feature type="transmembrane region" description="Helical" evidence="1">
    <location>
        <begin position="12"/>
        <end position="32"/>
    </location>
</feature>
<dbReference type="RefSeq" id="WP_064920006.1">
    <property type="nucleotide sequence ID" value="NZ_LZJK01000018.1"/>
</dbReference>
<reference evidence="4" key="1">
    <citation type="submission" date="2016-06" db="EMBL/GenBank/DDBJ databases">
        <authorList>
            <person name="Sutton G."/>
            <person name="Brinkac L."/>
            <person name="Sanka R."/>
            <person name="Adams M."/>
            <person name="Lau E."/>
            <person name="Sam S."/>
            <person name="Sreng N."/>
            <person name="Him V."/>
            <person name="Kerleguer A."/>
            <person name="Cheng S."/>
        </authorList>
    </citation>
    <scope>NUCLEOTIDE SEQUENCE [LARGE SCALE GENOMIC DNA]</scope>
    <source>
        <strain evidence="4">E1876</strain>
    </source>
</reference>
<dbReference type="OrthoDB" id="3748257at2"/>
<proteinExistence type="predicted"/>
<dbReference type="Pfam" id="PF09851">
    <property type="entry name" value="SHOCT"/>
    <property type="match status" value="1"/>
</dbReference>
<organism evidence="3 4">
    <name type="scientific">Mycolicibacter sinensis (strain JDM601)</name>
    <name type="common">Mycobacterium sinense</name>
    <dbReference type="NCBI Taxonomy" id="875328"/>
    <lineage>
        <taxon>Bacteria</taxon>
        <taxon>Bacillati</taxon>
        <taxon>Actinomycetota</taxon>
        <taxon>Actinomycetes</taxon>
        <taxon>Mycobacteriales</taxon>
        <taxon>Mycobacteriaceae</taxon>
        <taxon>Mycolicibacter</taxon>
    </lineage>
</organism>
<feature type="transmembrane region" description="Helical" evidence="1">
    <location>
        <begin position="38"/>
        <end position="57"/>
    </location>
</feature>
<evidence type="ECO:0000259" key="2">
    <source>
        <dbReference type="Pfam" id="PF09851"/>
    </source>
</evidence>
<sequence length="267" mass="29337">MLWRYVKAQAMVLGFGGLVGPIFLVVYFATGQLADLKWMFYTGLLVTFCDVLAALWMTDYGAKSAAKNEFLEQHGVLALAQVTGIQETGTRINDQPLVKLDLHIEGTGLTPFDTQDRVIASVTRMPLISGRKLAVLVDPATNSYQIDWQRSALLSGTVPAQFTLAEENRTYDLTGQDGPLMEIFQILRANGVPVQGTIDIRSNPVVRQQVAAVVRRAAEQRAGVPAPEVPEPRSAGERLQELDALRKQGVVTDAEYAQKRQQIIADL</sequence>